<dbReference type="InterPro" id="IPR010730">
    <property type="entry name" value="HET"/>
</dbReference>
<evidence type="ECO:0000313" key="2">
    <source>
        <dbReference type="EMBL" id="THU86144.1"/>
    </source>
</evidence>
<dbReference type="PANTHER" id="PTHR33112:SF16">
    <property type="entry name" value="HETEROKARYON INCOMPATIBILITY DOMAIN-CONTAINING PROTEIN"/>
    <property type="match status" value="1"/>
</dbReference>
<dbReference type="OrthoDB" id="5125733at2759"/>
<dbReference type="AlphaFoldDB" id="A0A4S8LBE5"/>
<dbReference type="Proteomes" id="UP000297245">
    <property type="component" value="Unassembled WGS sequence"/>
</dbReference>
<sequence>MCSPTSSIRSLLCDECWSGPFSQESFRRLVKTLVNDDIIIYKTTWSRVQQAADRGCGLCSLLIVDKESDKDDVSFHLGLGTSGFPISPPHTQYLYVQIDGHDMDKGYSGYYLYATLDDPAAKEVVAREPLRDLQSEQSFSLARKCLDECIKNHSRCPKPNSNAHLPTRVIDCFDPFHPKLFSSQGELNAPYVALSYVWGGPQPNCTTTKNLEAYAAGIDINLVPKTIQDAIWVTNKLDFRYLWVDSFCIVQDSVEDKKKELIQLRQIFRGAHFTIVAARAESAFAGFLHPCASPAIPPLRLPFWCEDGHLSVVSTQSMSTNRYGTNEPIDQRAWCLEERLLSARKLVYNSDTLYYRCQSDSTAVGGSISPVQSTEKLPDVMFLHDDEINAHVAEWNWNDWQYFQHTWRWTLENYTAREVTKPKDKLTALAGVAEQYDRVWYPMGSDTAVTDGVGTRRKYLAGLWVQSLKQDMLWHRIKGTPSPRPSQYLATSWSWASLSLQGEFSFSRVQQQFEFDIRKYSSQVKSCEILSCSVELEDERLVHGRVRSGVLKLRSKMRPVDLVWTGDSHVSKFGLFVQVVEGRLQLQDRLLMKVTADASEFRVGWVSIDSTGELDKELWLIFILWNVSIESTRAAGLLVTDTNDGKFKRVGYWETPITYLGEEYRKALLSWYATDSNDTFDIIEIV</sequence>
<dbReference type="EMBL" id="ML179510">
    <property type="protein sequence ID" value="THU86144.1"/>
    <property type="molecule type" value="Genomic_DNA"/>
</dbReference>
<organism evidence="2 3">
    <name type="scientific">Dendrothele bispora (strain CBS 962.96)</name>
    <dbReference type="NCBI Taxonomy" id="1314807"/>
    <lineage>
        <taxon>Eukaryota</taxon>
        <taxon>Fungi</taxon>
        <taxon>Dikarya</taxon>
        <taxon>Basidiomycota</taxon>
        <taxon>Agaricomycotina</taxon>
        <taxon>Agaricomycetes</taxon>
        <taxon>Agaricomycetidae</taxon>
        <taxon>Agaricales</taxon>
        <taxon>Agaricales incertae sedis</taxon>
        <taxon>Dendrothele</taxon>
    </lineage>
</organism>
<name>A0A4S8LBE5_DENBC</name>
<gene>
    <name evidence="2" type="ORF">K435DRAFT_763673</name>
</gene>
<accession>A0A4S8LBE5</accession>
<protein>
    <submittedName>
        <fullName evidence="2">HET-domain-containing protein</fullName>
    </submittedName>
</protein>
<reference evidence="2 3" key="1">
    <citation type="journal article" date="2019" name="Nat. Ecol. Evol.">
        <title>Megaphylogeny resolves global patterns of mushroom evolution.</title>
        <authorList>
            <person name="Varga T."/>
            <person name="Krizsan K."/>
            <person name="Foldi C."/>
            <person name="Dima B."/>
            <person name="Sanchez-Garcia M."/>
            <person name="Sanchez-Ramirez S."/>
            <person name="Szollosi G.J."/>
            <person name="Szarkandi J.G."/>
            <person name="Papp V."/>
            <person name="Albert L."/>
            <person name="Andreopoulos W."/>
            <person name="Angelini C."/>
            <person name="Antonin V."/>
            <person name="Barry K.W."/>
            <person name="Bougher N.L."/>
            <person name="Buchanan P."/>
            <person name="Buyck B."/>
            <person name="Bense V."/>
            <person name="Catcheside P."/>
            <person name="Chovatia M."/>
            <person name="Cooper J."/>
            <person name="Damon W."/>
            <person name="Desjardin D."/>
            <person name="Finy P."/>
            <person name="Geml J."/>
            <person name="Haridas S."/>
            <person name="Hughes K."/>
            <person name="Justo A."/>
            <person name="Karasinski D."/>
            <person name="Kautmanova I."/>
            <person name="Kiss B."/>
            <person name="Kocsube S."/>
            <person name="Kotiranta H."/>
            <person name="LaButti K.M."/>
            <person name="Lechner B.E."/>
            <person name="Liimatainen K."/>
            <person name="Lipzen A."/>
            <person name="Lukacs Z."/>
            <person name="Mihaltcheva S."/>
            <person name="Morgado L.N."/>
            <person name="Niskanen T."/>
            <person name="Noordeloos M.E."/>
            <person name="Ohm R.A."/>
            <person name="Ortiz-Santana B."/>
            <person name="Ovrebo C."/>
            <person name="Racz N."/>
            <person name="Riley R."/>
            <person name="Savchenko A."/>
            <person name="Shiryaev A."/>
            <person name="Soop K."/>
            <person name="Spirin V."/>
            <person name="Szebenyi C."/>
            <person name="Tomsovsky M."/>
            <person name="Tulloss R.E."/>
            <person name="Uehling J."/>
            <person name="Grigoriev I.V."/>
            <person name="Vagvolgyi C."/>
            <person name="Papp T."/>
            <person name="Martin F.M."/>
            <person name="Miettinen O."/>
            <person name="Hibbett D.S."/>
            <person name="Nagy L.G."/>
        </authorList>
    </citation>
    <scope>NUCLEOTIDE SEQUENCE [LARGE SCALE GENOMIC DNA]</scope>
    <source>
        <strain evidence="2 3">CBS 962.96</strain>
    </source>
</reference>
<evidence type="ECO:0000313" key="3">
    <source>
        <dbReference type="Proteomes" id="UP000297245"/>
    </source>
</evidence>
<proteinExistence type="predicted"/>
<keyword evidence="3" id="KW-1185">Reference proteome</keyword>
<dbReference type="PANTHER" id="PTHR33112">
    <property type="entry name" value="DOMAIN PROTEIN, PUTATIVE-RELATED"/>
    <property type="match status" value="1"/>
</dbReference>
<dbReference type="Pfam" id="PF06985">
    <property type="entry name" value="HET"/>
    <property type="match status" value="1"/>
</dbReference>
<evidence type="ECO:0000259" key="1">
    <source>
        <dbReference type="Pfam" id="PF06985"/>
    </source>
</evidence>
<feature type="domain" description="Heterokaryon incompatibility" evidence="1">
    <location>
        <begin position="191"/>
        <end position="338"/>
    </location>
</feature>